<dbReference type="SUPFAM" id="SSF101801">
    <property type="entry name" value="Surface presentation of antigens (SPOA)"/>
    <property type="match status" value="1"/>
</dbReference>
<dbReference type="InterPro" id="IPR001543">
    <property type="entry name" value="FliN-like_C"/>
</dbReference>
<proteinExistence type="inferred from homology"/>
<evidence type="ECO:0000313" key="15">
    <source>
        <dbReference type="Proteomes" id="UP001207654"/>
    </source>
</evidence>
<comment type="subcellular location">
    <subcellularLocation>
        <location evidence="1">Bacterial flagellum basal body</location>
    </subcellularLocation>
    <subcellularLocation>
        <location evidence="2">Cell membrane</location>
        <topology evidence="2">Peripheral membrane protein</topology>
    </subcellularLocation>
</comment>
<dbReference type="InterPro" id="IPR001172">
    <property type="entry name" value="FliN_T3SS_HrcQb"/>
</dbReference>
<dbReference type="Pfam" id="PF02154">
    <property type="entry name" value="FliM"/>
    <property type="match status" value="1"/>
</dbReference>
<dbReference type="InterPro" id="IPR013385">
    <property type="entry name" value="T3SS_SpaO/YscQ/SpaO"/>
</dbReference>
<evidence type="ECO:0000256" key="10">
    <source>
        <dbReference type="ARBA" id="ARBA00023143"/>
    </source>
</evidence>
<evidence type="ECO:0000256" key="6">
    <source>
        <dbReference type="ARBA" id="ARBA00022475"/>
    </source>
</evidence>
<evidence type="ECO:0000256" key="12">
    <source>
        <dbReference type="SAM" id="MobiDB-lite"/>
    </source>
</evidence>
<evidence type="ECO:0000256" key="8">
    <source>
        <dbReference type="ARBA" id="ARBA00022779"/>
    </source>
</evidence>
<dbReference type="Gene3D" id="3.40.1550.10">
    <property type="entry name" value="CheC-like"/>
    <property type="match status" value="1"/>
</dbReference>
<comment type="similarity">
    <text evidence="3">Belongs to the FliN/MopA/SpaO family.</text>
</comment>
<sequence length="465" mass="50011">MSLDADDEPGPQERTMLVDARLLKRPTSQATPVAPVAPASPGKSWKPYSFPKLEKVSLNEFRLTSRIKWLTPKPETVEALCTRLKGLFDTQVSFSLEAARAIGPSELRRHLADPTFLSFLVPGPHRGRAVLEIELPLAHAVVDLLLGGAGEAVGVRPLTDIEEGVASFVILEALKALVPGMDPSMPKLRLEGVARGLDEAITRLSEDGPVLVVQLRTRLGSQEGMVRFFVPSGVLDAVEPAQVTEQRRAMHQADIQAHLGRLSSVRTWLRAEIAQAEISSRDLSSLRVKDVVLVDAFSARPDRGEDGTARLLVGLARKGCLAADVSLVNGQYQARITGWVAGDQSFSRRGPSESDEAAAEALGESGDEEFTNPEMRNPLAESGALDDRMDSGDLLGDIPLQISVELARVPVTADQVVAMRVGQVVELRRAPGEPVDLSVNGKVVARGELVEIEGQLGVRILSLAG</sequence>
<keyword evidence="8" id="KW-0283">Flagellar rotation</keyword>
<comment type="caution">
    <text evidence="14">The sequence shown here is derived from an EMBL/GenBank/DDBJ whole genome shotgun (WGS) entry which is preliminary data.</text>
</comment>
<dbReference type="InterPro" id="IPR001689">
    <property type="entry name" value="Flag_FliM"/>
</dbReference>
<dbReference type="SUPFAM" id="SSF103039">
    <property type="entry name" value="CheC-like"/>
    <property type="match status" value="1"/>
</dbReference>
<dbReference type="PANTHER" id="PTHR30034">
    <property type="entry name" value="FLAGELLAR MOTOR SWITCH PROTEIN FLIM"/>
    <property type="match status" value="1"/>
</dbReference>
<keyword evidence="10" id="KW-0975">Bacterial flagellum</keyword>
<evidence type="ECO:0000259" key="13">
    <source>
        <dbReference type="Pfam" id="PF01052"/>
    </source>
</evidence>
<feature type="domain" description="Flagellar motor switch protein FliN-like C-terminal" evidence="13">
    <location>
        <begin position="394"/>
        <end position="462"/>
    </location>
</feature>
<comment type="similarity">
    <text evidence="4">Belongs to the FliM family.</text>
</comment>
<dbReference type="Gene3D" id="2.30.330.10">
    <property type="entry name" value="SpoA-like"/>
    <property type="match status" value="1"/>
</dbReference>
<feature type="region of interest" description="Disordered" evidence="12">
    <location>
        <begin position="343"/>
        <end position="383"/>
    </location>
</feature>
<accession>A0ABT4A3L0</accession>
<evidence type="ECO:0000256" key="11">
    <source>
        <dbReference type="ARBA" id="ARBA00025044"/>
    </source>
</evidence>
<evidence type="ECO:0000256" key="2">
    <source>
        <dbReference type="ARBA" id="ARBA00004202"/>
    </source>
</evidence>
<comment type="function">
    <text evidence="11">FliM is one of three proteins (FliG, FliN, FliM) that forms the rotor-mounted switch complex (C ring), located at the base of the basal body. This complex interacts with the CheY and CheZ chemotaxis proteins, in addition to contacting components of the motor that determine the direction of flagellar rotation.</text>
</comment>
<evidence type="ECO:0000256" key="5">
    <source>
        <dbReference type="ARBA" id="ARBA00021898"/>
    </source>
</evidence>
<protein>
    <recommendedName>
        <fullName evidence="5">Flagellar motor switch protein FliM</fullName>
    </recommendedName>
</protein>
<dbReference type="Proteomes" id="UP001207654">
    <property type="component" value="Unassembled WGS sequence"/>
</dbReference>
<dbReference type="PRINTS" id="PR00956">
    <property type="entry name" value="FLGMOTORFLIN"/>
</dbReference>
<dbReference type="InterPro" id="IPR028976">
    <property type="entry name" value="CheC-like_sf"/>
</dbReference>
<dbReference type="RefSeq" id="WP_267535139.1">
    <property type="nucleotide sequence ID" value="NZ_JAPNKA010000001.1"/>
</dbReference>
<evidence type="ECO:0000313" key="14">
    <source>
        <dbReference type="EMBL" id="MCY1076235.1"/>
    </source>
</evidence>
<gene>
    <name evidence="14" type="primary">sctQ</name>
    <name evidence="14" type="ORF">OV287_17295</name>
</gene>
<dbReference type="EMBL" id="JAPNKA010000001">
    <property type="protein sequence ID" value="MCY1076235.1"/>
    <property type="molecule type" value="Genomic_DNA"/>
</dbReference>
<dbReference type="NCBIfam" id="TIGR02551">
    <property type="entry name" value="SpaO_YscQ"/>
    <property type="match status" value="1"/>
</dbReference>
<keyword evidence="6" id="KW-1003">Cell membrane</keyword>
<evidence type="ECO:0000256" key="3">
    <source>
        <dbReference type="ARBA" id="ARBA00009226"/>
    </source>
</evidence>
<evidence type="ECO:0000256" key="1">
    <source>
        <dbReference type="ARBA" id="ARBA00004117"/>
    </source>
</evidence>
<evidence type="ECO:0000256" key="7">
    <source>
        <dbReference type="ARBA" id="ARBA00022500"/>
    </source>
</evidence>
<keyword evidence="15" id="KW-1185">Reference proteome</keyword>
<reference evidence="14 15" key="1">
    <citation type="submission" date="2022-11" db="EMBL/GenBank/DDBJ databases">
        <title>Minimal conservation of predation-associated metabolite biosynthetic gene clusters underscores biosynthetic potential of Myxococcota including descriptions for ten novel species: Archangium lansinium sp. nov., Myxococcus landrumus sp. nov., Nannocystis bai.</title>
        <authorList>
            <person name="Ahearne A."/>
            <person name="Stevens C."/>
            <person name="Phillips K."/>
        </authorList>
    </citation>
    <scope>NUCLEOTIDE SEQUENCE [LARGE SCALE GENOMIC DNA]</scope>
    <source>
        <strain evidence="14 15">MIWBW</strain>
    </source>
</reference>
<dbReference type="Pfam" id="PF01052">
    <property type="entry name" value="FliMN_C"/>
    <property type="match status" value="1"/>
</dbReference>
<evidence type="ECO:0000256" key="4">
    <source>
        <dbReference type="ARBA" id="ARBA00011049"/>
    </source>
</evidence>
<keyword evidence="7" id="KW-0145">Chemotaxis</keyword>
<keyword evidence="9" id="KW-0472">Membrane</keyword>
<evidence type="ECO:0000256" key="9">
    <source>
        <dbReference type="ARBA" id="ARBA00023136"/>
    </source>
</evidence>
<dbReference type="InterPro" id="IPR036429">
    <property type="entry name" value="SpoA-like_sf"/>
</dbReference>
<organism evidence="14 15">
    <name type="scientific">Archangium lansingense</name>
    <dbReference type="NCBI Taxonomy" id="2995310"/>
    <lineage>
        <taxon>Bacteria</taxon>
        <taxon>Pseudomonadati</taxon>
        <taxon>Myxococcota</taxon>
        <taxon>Myxococcia</taxon>
        <taxon>Myxococcales</taxon>
        <taxon>Cystobacterineae</taxon>
        <taxon>Archangiaceae</taxon>
        <taxon>Archangium</taxon>
    </lineage>
</organism>
<name>A0ABT4A3L0_9BACT</name>
<dbReference type="PANTHER" id="PTHR30034:SF6">
    <property type="entry name" value="YOP PROTEINS TRANSLOCATION PROTEIN Q"/>
    <property type="match status" value="1"/>
</dbReference>